<dbReference type="Pfam" id="PF20441">
    <property type="entry name" value="TerL_nuclease"/>
    <property type="match status" value="1"/>
</dbReference>
<proteinExistence type="predicted"/>
<reference evidence="3 4" key="1">
    <citation type="submission" date="2023-04" db="EMBL/GenBank/DDBJ databases">
        <title>Draft genome sequence of acteroides sedimenti strain YN3PY1.</title>
        <authorList>
            <person name="Yoshida N."/>
        </authorList>
    </citation>
    <scope>NUCLEOTIDE SEQUENCE [LARGE SCALE GENOMIC DNA]</scope>
    <source>
        <strain evidence="3 4">YN3PY1</strain>
    </source>
</reference>
<dbReference type="InterPro" id="IPR046461">
    <property type="entry name" value="TerL_ATPase"/>
</dbReference>
<evidence type="ECO:0000259" key="2">
    <source>
        <dbReference type="Pfam" id="PF20441"/>
    </source>
</evidence>
<dbReference type="PANTHER" id="PTHR41287:SF1">
    <property type="entry name" value="PROTEIN YMFN"/>
    <property type="match status" value="1"/>
</dbReference>
<feature type="domain" description="Terminase large subunit-like ATPase" evidence="1">
    <location>
        <begin position="103"/>
        <end position="275"/>
    </location>
</feature>
<dbReference type="PANTHER" id="PTHR41287">
    <property type="match status" value="1"/>
</dbReference>
<accession>A0ABN6Z0X5</accession>
<dbReference type="Gene3D" id="3.40.50.300">
    <property type="entry name" value="P-loop containing nucleotide triphosphate hydrolases"/>
    <property type="match status" value="1"/>
</dbReference>
<dbReference type="InterPro" id="IPR005021">
    <property type="entry name" value="Terminase_largesu-like"/>
</dbReference>
<evidence type="ECO:0000259" key="1">
    <source>
        <dbReference type="Pfam" id="PF03354"/>
    </source>
</evidence>
<name>A0ABN6Z0X5_9BACE</name>
<protein>
    <submittedName>
        <fullName evidence="3">Terminase</fullName>
    </submittedName>
</protein>
<gene>
    <name evidence="3" type="ORF">BSYN_03790</name>
</gene>
<dbReference type="Proteomes" id="UP001496674">
    <property type="component" value="Chromosome"/>
</dbReference>
<evidence type="ECO:0000313" key="3">
    <source>
        <dbReference type="EMBL" id="BEG98114.1"/>
    </source>
</evidence>
<dbReference type="InterPro" id="IPR046462">
    <property type="entry name" value="TerL_nuclease"/>
</dbReference>
<keyword evidence="4" id="KW-1185">Reference proteome</keyword>
<organism evidence="3 4">
    <name type="scientific">Bacteroides sedimenti</name>
    <dbReference type="NCBI Taxonomy" id="2136147"/>
    <lineage>
        <taxon>Bacteria</taxon>
        <taxon>Pseudomonadati</taxon>
        <taxon>Bacteroidota</taxon>
        <taxon>Bacteroidia</taxon>
        <taxon>Bacteroidales</taxon>
        <taxon>Bacteroidaceae</taxon>
        <taxon>Bacteroides</taxon>
    </lineage>
</organism>
<feature type="domain" description="Terminase large subunit-like endonuclease" evidence="2">
    <location>
        <begin position="281"/>
        <end position="560"/>
    </location>
</feature>
<dbReference type="EMBL" id="AP028055">
    <property type="protein sequence ID" value="BEG98114.1"/>
    <property type="molecule type" value="Genomic_DNA"/>
</dbReference>
<evidence type="ECO:0000313" key="4">
    <source>
        <dbReference type="Proteomes" id="UP001496674"/>
    </source>
</evidence>
<dbReference type="RefSeq" id="WP_353332786.1">
    <property type="nucleotide sequence ID" value="NZ_AP028055.1"/>
</dbReference>
<sequence length="574" mass="66091">MIQPDAQLMRELKTETVSRLESIAVGRYNLEATDERLLEYVQNCISDPDGHNVYELLSILRFFSFLDKYEFRTGDVKAFILFYEYLRFSGVKGATRYKLTPVQVFQFANIKGFYYPGTPKRVIRDALLFVPRKFSKTTSVAALAIEDLLFGDANAQAYTAANGYKQAQICFNEIKAILRRLDPKFRRFRINREKVYNLCKGRTSFAECLSSNPDKLDGLNASTVILDEFAQADSADLKNVLTSSMGARLNPLTIIITTASDKSEAPFTEMLKHYKAILRGEIENDSVFAHIFEPDVDDAEDDPRTWRKVQPHMGITVYEDFYQEQWKKAQISAEDMKEFRNKQLNIFTSSIAREWISKDQIEELYLDIPEENLEGLTGVASVDLSVCDDFSAVSYTLYMPHRYRNGNLCPFHSITEYYFPEGQLENHPNRELYRMWIEQGHLKTCKGNVIDYEQIANDILSKPYVLMGLGYDSYKSLEFVKIMEVSVGKDYLYPISQTYGTFTSPVESIELTVNRKQMTFDPNPITAYCFANAVVDEDRMENRKPIKVSHNLKIDGAITNTMNFYLLNNVKMTK</sequence>
<dbReference type="InterPro" id="IPR027417">
    <property type="entry name" value="P-loop_NTPase"/>
</dbReference>
<dbReference type="Pfam" id="PF03354">
    <property type="entry name" value="TerL_ATPase"/>
    <property type="match status" value="1"/>
</dbReference>